<dbReference type="Gene3D" id="3.20.20.450">
    <property type="entry name" value="EAL domain"/>
    <property type="match status" value="1"/>
</dbReference>
<feature type="domain" description="EAL" evidence="1">
    <location>
        <begin position="382"/>
        <end position="634"/>
    </location>
</feature>
<name>A0A4R5U8Q1_9GAMM</name>
<dbReference type="Proteomes" id="UP000295543">
    <property type="component" value="Unassembled WGS sequence"/>
</dbReference>
<dbReference type="SMART" id="SM00052">
    <property type="entry name" value="EAL"/>
    <property type="match status" value="1"/>
</dbReference>
<dbReference type="GO" id="GO:0071111">
    <property type="term" value="F:cyclic-guanylate-specific phosphodiesterase activity"/>
    <property type="evidence" value="ECO:0007669"/>
    <property type="project" value="InterPro"/>
</dbReference>
<dbReference type="PANTHER" id="PTHR33121:SF19">
    <property type="entry name" value="CYCLIC DI-GMP PHOSPHODIESTERASE PA2567"/>
    <property type="match status" value="1"/>
</dbReference>
<dbReference type="InterPro" id="IPR000160">
    <property type="entry name" value="GGDEF_dom"/>
</dbReference>
<dbReference type="Gene3D" id="3.30.70.270">
    <property type="match status" value="1"/>
</dbReference>
<dbReference type="InterPro" id="IPR043128">
    <property type="entry name" value="Rev_trsase/Diguanyl_cyclase"/>
</dbReference>
<accession>A0A4R5U8Q1</accession>
<dbReference type="InterPro" id="IPR035919">
    <property type="entry name" value="EAL_sf"/>
</dbReference>
<protein>
    <submittedName>
        <fullName evidence="2">Phosphodiesterase</fullName>
    </submittedName>
</protein>
<sequence>MRKAWCGLARHVSECRARYRCDSMVRRTTARWPVISPRRVALQIGCTEQGGGMEHGKHEADRLALIRSLDLLALQGTPDLDRITQLAAQTLRAPMALITVIEEFEQRFISTAGTDLKATEREISVCAVAIEHDGVFEVEDLSADARFSGFRTVTEDGMRFYAGAPLSLSTGVKVGTLCVVGFEPRRLNATERATLRMFGDLAMNQIQLLRLVGRRDPVTGLPNRQQLSADLATLRLEDRLSERQLVLVDVLGAEASGRLDQALGPGPAESMARQLGYRIVDLLPAGTTLYQVGELRFAFHLDEYAGDGLPTLLSAIRKRVIAPVNTYGLDVSASFHAGIAPFGGEDFEDAMRRAVTALHGAVEHGMAWRHYDHARDLELRRQHMLALQVDAALRDNAFHLVYQPRLDIASGQVLSVEALLRWNHPELGPIAPGEFLPVIERTTLMPRVTQWVIQHALRQIAQWDAAGRQIDLSINLSGADLEEGRIAERAYALSEQYNVEPGRIEFEITEGQWLQGESAISQLRTLRTLGFSLALDDFGSGYSNFAYLNALPATTIKIDRSLIDGMEADGRRARLVRTLVKLVSELGLRVVGEGVETDAQLELLRRWHCHEAQGYLISRPCSAEELQAFLLGVQAVAAGAP</sequence>
<dbReference type="SUPFAM" id="SSF55073">
    <property type="entry name" value="Nucleotide cyclase"/>
    <property type="match status" value="1"/>
</dbReference>
<dbReference type="Pfam" id="PF00990">
    <property type="entry name" value="GGDEF"/>
    <property type="match status" value="1"/>
</dbReference>
<evidence type="ECO:0000313" key="2">
    <source>
        <dbReference type="EMBL" id="TDK30870.1"/>
    </source>
</evidence>
<dbReference type="CDD" id="cd01948">
    <property type="entry name" value="EAL"/>
    <property type="match status" value="1"/>
</dbReference>
<dbReference type="InterPro" id="IPR029787">
    <property type="entry name" value="Nucleotide_cyclase"/>
</dbReference>
<evidence type="ECO:0000259" key="1">
    <source>
        <dbReference type="PROSITE" id="PS50883"/>
    </source>
</evidence>
<dbReference type="Pfam" id="PF01590">
    <property type="entry name" value="GAF"/>
    <property type="match status" value="1"/>
</dbReference>
<dbReference type="InterPro" id="IPR050706">
    <property type="entry name" value="Cyclic-di-GMP_PDE-like"/>
</dbReference>
<dbReference type="EMBL" id="SMTG01000004">
    <property type="protein sequence ID" value="TDK30870.1"/>
    <property type="molecule type" value="Genomic_DNA"/>
</dbReference>
<keyword evidence="3" id="KW-1185">Reference proteome</keyword>
<dbReference type="InterPro" id="IPR001633">
    <property type="entry name" value="EAL_dom"/>
</dbReference>
<dbReference type="AlphaFoldDB" id="A0A4R5U8Q1"/>
<comment type="caution">
    <text evidence="2">The sequence shown here is derived from an EMBL/GenBank/DDBJ whole genome shotgun (WGS) entry which is preliminary data.</text>
</comment>
<dbReference type="InterPro" id="IPR003018">
    <property type="entry name" value="GAF"/>
</dbReference>
<proteinExistence type="predicted"/>
<dbReference type="SUPFAM" id="SSF141868">
    <property type="entry name" value="EAL domain-like"/>
    <property type="match status" value="1"/>
</dbReference>
<dbReference type="OrthoDB" id="9804951at2"/>
<dbReference type="Gene3D" id="3.30.450.40">
    <property type="match status" value="1"/>
</dbReference>
<evidence type="ECO:0000313" key="3">
    <source>
        <dbReference type="Proteomes" id="UP000295543"/>
    </source>
</evidence>
<dbReference type="SMART" id="SM00267">
    <property type="entry name" value="GGDEF"/>
    <property type="match status" value="1"/>
</dbReference>
<dbReference type="Pfam" id="PF00563">
    <property type="entry name" value="EAL"/>
    <property type="match status" value="1"/>
</dbReference>
<reference evidence="2 3" key="1">
    <citation type="submission" date="2019-03" db="EMBL/GenBank/DDBJ databases">
        <title>Luteimonas zhaokaii sp.nov., isolated from the rectal contents of Plateau pika in Yushu, Qinghai Province, China.</title>
        <authorList>
            <person name="Zhang G."/>
        </authorList>
    </citation>
    <scope>NUCLEOTIDE SEQUENCE [LARGE SCALE GENOMIC DNA]</scope>
    <source>
        <strain evidence="2 3">THG-MD21</strain>
    </source>
</reference>
<dbReference type="PANTHER" id="PTHR33121">
    <property type="entry name" value="CYCLIC DI-GMP PHOSPHODIESTERASE PDEF"/>
    <property type="match status" value="1"/>
</dbReference>
<dbReference type="InterPro" id="IPR029016">
    <property type="entry name" value="GAF-like_dom_sf"/>
</dbReference>
<gene>
    <name evidence="2" type="ORF">E2F49_11055</name>
</gene>
<dbReference type="SUPFAM" id="SSF55781">
    <property type="entry name" value="GAF domain-like"/>
    <property type="match status" value="1"/>
</dbReference>
<dbReference type="PROSITE" id="PS50883">
    <property type="entry name" value="EAL"/>
    <property type="match status" value="1"/>
</dbReference>
<organism evidence="2 3">
    <name type="scientific">Luteimonas terrae</name>
    <dbReference type="NCBI Taxonomy" id="1530191"/>
    <lineage>
        <taxon>Bacteria</taxon>
        <taxon>Pseudomonadati</taxon>
        <taxon>Pseudomonadota</taxon>
        <taxon>Gammaproteobacteria</taxon>
        <taxon>Lysobacterales</taxon>
        <taxon>Lysobacteraceae</taxon>
        <taxon>Luteimonas</taxon>
    </lineage>
</organism>